<dbReference type="EMBL" id="JAERUA010000001">
    <property type="protein sequence ID" value="KAI1905101.1"/>
    <property type="molecule type" value="Genomic_DNA"/>
</dbReference>
<sequence>MQVQKKTTRRARIVAPFQYYSQSILHQFFFSFPRFFFCHHPLVRNPWVTFSNSTARHKSLPLHMGTGNWLCLRNLVAHFLLLVVVTSPPPPSHCSCRERETLWAEWPEPGLHFTNILC</sequence>
<dbReference type="AlphaFoldDB" id="A0A8T3E6M6"/>
<keyword evidence="2" id="KW-1185">Reference proteome</keyword>
<reference evidence="1" key="1">
    <citation type="submission" date="2021-01" db="EMBL/GenBank/DDBJ databases">
        <authorList>
            <person name="Zahm M."/>
            <person name="Roques C."/>
            <person name="Cabau C."/>
            <person name="Klopp C."/>
            <person name="Donnadieu C."/>
            <person name="Jouanno E."/>
            <person name="Lampietro C."/>
            <person name="Louis A."/>
            <person name="Herpin A."/>
            <person name="Echchiki A."/>
            <person name="Berthelot C."/>
            <person name="Parey E."/>
            <person name="Roest-Crollius H."/>
            <person name="Braasch I."/>
            <person name="Postlethwait J."/>
            <person name="Bobe J."/>
            <person name="Montfort J."/>
            <person name="Bouchez O."/>
            <person name="Begum T."/>
            <person name="Mejri S."/>
            <person name="Adams A."/>
            <person name="Chen W.-J."/>
            <person name="Guiguen Y."/>
        </authorList>
    </citation>
    <scope>NUCLEOTIDE SEQUENCE</scope>
    <source>
        <tissue evidence="1">Blood</tissue>
    </source>
</reference>
<name>A0A8T3E6M6_9TELE</name>
<dbReference type="Proteomes" id="UP000829720">
    <property type="component" value="Unassembled WGS sequence"/>
</dbReference>
<evidence type="ECO:0000313" key="2">
    <source>
        <dbReference type="Proteomes" id="UP000829720"/>
    </source>
</evidence>
<gene>
    <name evidence="1" type="ORF">AGOR_G00012460</name>
</gene>
<proteinExistence type="predicted"/>
<protein>
    <submittedName>
        <fullName evidence="1">Uncharacterized protein</fullName>
    </submittedName>
</protein>
<organism evidence="1 2">
    <name type="scientific">Albula goreensis</name>
    <dbReference type="NCBI Taxonomy" id="1534307"/>
    <lineage>
        <taxon>Eukaryota</taxon>
        <taxon>Metazoa</taxon>
        <taxon>Chordata</taxon>
        <taxon>Craniata</taxon>
        <taxon>Vertebrata</taxon>
        <taxon>Euteleostomi</taxon>
        <taxon>Actinopterygii</taxon>
        <taxon>Neopterygii</taxon>
        <taxon>Teleostei</taxon>
        <taxon>Albuliformes</taxon>
        <taxon>Albulidae</taxon>
        <taxon>Albula</taxon>
    </lineage>
</organism>
<evidence type="ECO:0000313" key="1">
    <source>
        <dbReference type="EMBL" id="KAI1905101.1"/>
    </source>
</evidence>
<accession>A0A8T3E6M6</accession>
<comment type="caution">
    <text evidence="1">The sequence shown here is derived from an EMBL/GenBank/DDBJ whole genome shotgun (WGS) entry which is preliminary data.</text>
</comment>